<dbReference type="EMBL" id="CP000142">
    <property type="protein sequence ID" value="ABA88103.1"/>
    <property type="molecule type" value="Genomic_DNA"/>
</dbReference>
<dbReference type="HOGENOM" id="CLU_053325_4_5_7"/>
<accession>Q3A6A4</accession>
<dbReference type="GO" id="GO:0017038">
    <property type="term" value="P:protein import"/>
    <property type="evidence" value="ECO:0007669"/>
    <property type="project" value="TreeGrafter"/>
</dbReference>
<evidence type="ECO:0000313" key="9">
    <source>
        <dbReference type="EMBL" id="ABA88103.1"/>
    </source>
</evidence>
<keyword evidence="5 7" id="KW-0472">Membrane</keyword>
<sequence length="211" mass="23287">MALFRNILELVDMGGPVMIPIGVLSAWMWILIALKADWIRRAGRQSLPLDDAMACLCSETPPPTSGCCPKALALAYFMKQQDGPGRPTDNEPRRIFFEVAVRRQLRDLYRFIPAIMILAAAAPLLGLLGTVSGMVETFRVIGLYGMGNAQAMASGIREALLTTQAGLLVAIPGLIVGQIMRRKVRGLHQDLLVFHRAVCQWLEKEWQPCSD</sequence>
<dbReference type="OrthoDB" id="5405838at2"/>
<dbReference type="PANTHER" id="PTHR30625">
    <property type="entry name" value="PROTEIN TOLQ"/>
    <property type="match status" value="1"/>
</dbReference>
<protein>
    <submittedName>
        <fullName evidence="9">Biopolymer transport membrane proton channel, TolQ-related protein</fullName>
    </submittedName>
</protein>
<dbReference type="KEGG" id="pca:Pcar_0847"/>
<dbReference type="RefSeq" id="WP_011340562.1">
    <property type="nucleotide sequence ID" value="NC_007498.2"/>
</dbReference>
<evidence type="ECO:0000256" key="6">
    <source>
        <dbReference type="RuleBase" id="RU004057"/>
    </source>
</evidence>
<dbReference type="InterPro" id="IPR050790">
    <property type="entry name" value="ExbB/TolQ_transport"/>
</dbReference>
<feature type="domain" description="MotA/TolQ/ExbB proton channel" evidence="8">
    <location>
        <begin position="89"/>
        <end position="189"/>
    </location>
</feature>
<evidence type="ECO:0000256" key="4">
    <source>
        <dbReference type="ARBA" id="ARBA00022989"/>
    </source>
</evidence>
<reference evidence="10" key="1">
    <citation type="submission" date="2005-10" db="EMBL/GenBank/DDBJ databases">
        <title>Complete sequence of Pelobacter carbinolicus DSM 2380.</title>
        <authorList>
            <person name="Copeland A."/>
            <person name="Lucas S."/>
            <person name="Lapidus A."/>
            <person name="Barry K."/>
            <person name="Detter J.C."/>
            <person name="Glavina T."/>
            <person name="Hammon N."/>
            <person name="Israni S."/>
            <person name="Pitluck S."/>
            <person name="Chertkov O."/>
            <person name="Schmutz J."/>
            <person name="Larimer F."/>
            <person name="Land M."/>
            <person name="Kyrpides N."/>
            <person name="Ivanova N."/>
            <person name="Richardson P."/>
        </authorList>
    </citation>
    <scope>NUCLEOTIDE SEQUENCE [LARGE SCALE GENOMIC DNA]</scope>
    <source>
        <strain evidence="10">DSM 2380 / NBRC 103641 / GraBd1</strain>
    </source>
</reference>
<dbReference type="Proteomes" id="UP000002534">
    <property type="component" value="Chromosome"/>
</dbReference>
<gene>
    <name evidence="9" type="ordered locus">Pcar_0847</name>
</gene>
<evidence type="ECO:0000256" key="5">
    <source>
        <dbReference type="ARBA" id="ARBA00023136"/>
    </source>
</evidence>
<dbReference type="GO" id="GO:0005886">
    <property type="term" value="C:plasma membrane"/>
    <property type="evidence" value="ECO:0007669"/>
    <property type="project" value="UniProtKB-SubCell"/>
</dbReference>
<organism evidence="9 10">
    <name type="scientific">Syntrophotalea carbinolica (strain DSM 2380 / NBRC 103641 / GraBd1)</name>
    <name type="common">Pelobacter carbinolicus</name>
    <dbReference type="NCBI Taxonomy" id="338963"/>
    <lineage>
        <taxon>Bacteria</taxon>
        <taxon>Pseudomonadati</taxon>
        <taxon>Thermodesulfobacteriota</taxon>
        <taxon>Desulfuromonadia</taxon>
        <taxon>Desulfuromonadales</taxon>
        <taxon>Syntrophotaleaceae</taxon>
        <taxon>Syntrophotalea</taxon>
    </lineage>
</organism>
<dbReference type="Pfam" id="PF01618">
    <property type="entry name" value="MotA_ExbB"/>
    <property type="match status" value="1"/>
</dbReference>
<keyword evidence="6" id="KW-0653">Protein transport</keyword>
<reference evidence="9 10" key="2">
    <citation type="journal article" date="2012" name="BMC Genomics">
        <title>The genome of Pelobacter carbinolicus reveals surprising metabolic capabilities and physiological features.</title>
        <authorList>
            <person name="Aklujkar M."/>
            <person name="Haveman S.A."/>
            <person name="Didonato R.Jr."/>
            <person name="Chertkov O."/>
            <person name="Han C.S."/>
            <person name="Land M.L."/>
            <person name="Brown P."/>
            <person name="Lovley D.R."/>
        </authorList>
    </citation>
    <scope>NUCLEOTIDE SEQUENCE [LARGE SCALE GENOMIC DNA]</scope>
    <source>
        <strain evidence="10">DSM 2380 / NBRC 103641 / GraBd1</strain>
    </source>
</reference>
<feature type="transmembrane region" description="Helical" evidence="7">
    <location>
        <begin position="111"/>
        <end position="135"/>
    </location>
</feature>
<dbReference type="InterPro" id="IPR002898">
    <property type="entry name" value="MotA_ExbB_proton_chnl"/>
</dbReference>
<evidence type="ECO:0000256" key="3">
    <source>
        <dbReference type="ARBA" id="ARBA00022692"/>
    </source>
</evidence>
<feature type="transmembrane region" description="Helical" evidence="7">
    <location>
        <begin position="155"/>
        <end position="176"/>
    </location>
</feature>
<keyword evidence="2" id="KW-1003">Cell membrane</keyword>
<dbReference type="PANTHER" id="PTHR30625:SF11">
    <property type="entry name" value="MOTA_TOLQ_EXBB PROTON CHANNEL DOMAIN-CONTAINING PROTEIN"/>
    <property type="match status" value="1"/>
</dbReference>
<keyword evidence="10" id="KW-1185">Reference proteome</keyword>
<dbReference type="STRING" id="338963.Pcar_0847"/>
<name>Q3A6A4_SYNC1</name>
<comment type="subcellular location">
    <subcellularLocation>
        <location evidence="1">Cell membrane</location>
        <topology evidence="1">Multi-pass membrane protein</topology>
    </subcellularLocation>
    <subcellularLocation>
        <location evidence="6">Membrane</location>
        <topology evidence="6">Multi-pass membrane protein</topology>
    </subcellularLocation>
</comment>
<dbReference type="AlphaFoldDB" id="Q3A6A4"/>
<keyword evidence="4 7" id="KW-1133">Transmembrane helix</keyword>
<comment type="similarity">
    <text evidence="6">Belongs to the exbB/tolQ family.</text>
</comment>
<keyword evidence="3 7" id="KW-0812">Transmembrane</keyword>
<proteinExistence type="inferred from homology"/>
<evidence type="ECO:0000259" key="8">
    <source>
        <dbReference type="Pfam" id="PF01618"/>
    </source>
</evidence>
<evidence type="ECO:0000313" key="10">
    <source>
        <dbReference type="Proteomes" id="UP000002534"/>
    </source>
</evidence>
<evidence type="ECO:0000256" key="2">
    <source>
        <dbReference type="ARBA" id="ARBA00022475"/>
    </source>
</evidence>
<feature type="transmembrane region" description="Helical" evidence="7">
    <location>
        <begin position="13"/>
        <end position="34"/>
    </location>
</feature>
<evidence type="ECO:0000256" key="1">
    <source>
        <dbReference type="ARBA" id="ARBA00004651"/>
    </source>
</evidence>
<dbReference type="eggNOG" id="COG0811">
    <property type="taxonomic scope" value="Bacteria"/>
</dbReference>
<evidence type="ECO:0000256" key="7">
    <source>
        <dbReference type="SAM" id="Phobius"/>
    </source>
</evidence>
<keyword evidence="6" id="KW-0813">Transport</keyword>